<dbReference type="InterPro" id="IPR002575">
    <property type="entry name" value="Aminoglycoside_PTrfase"/>
</dbReference>
<proteinExistence type="predicted"/>
<gene>
    <name evidence="2" type="ORF">PROQFM164_S07g000197</name>
</gene>
<evidence type="ECO:0000313" key="3">
    <source>
        <dbReference type="Proteomes" id="UP000030686"/>
    </source>
</evidence>
<dbReference type="AlphaFoldDB" id="W6QUQ5"/>
<evidence type="ECO:0000259" key="1">
    <source>
        <dbReference type="Pfam" id="PF01636"/>
    </source>
</evidence>
<evidence type="ECO:0000313" key="2">
    <source>
        <dbReference type="EMBL" id="CDM37849.1"/>
    </source>
</evidence>
<reference evidence="2" key="1">
    <citation type="journal article" date="2014" name="Nat. Commun.">
        <title>Multiple recent horizontal transfers of a large genomic region in cheese making fungi.</title>
        <authorList>
            <person name="Cheeseman K."/>
            <person name="Ropars J."/>
            <person name="Renault P."/>
            <person name="Dupont J."/>
            <person name="Gouzy J."/>
            <person name="Branca A."/>
            <person name="Abraham A.L."/>
            <person name="Ceppi M."/>
            <person name="Conseiller E."/>
            <person name="Debuchy R."/>
            <person name="Malagnac F."/>
            <person name="Goarin A."/>
            <person name="Silar P."/>
            <person name="Lacoste S."/>
            <person name="Sallet E."/>
            <person name="Bensimon A."/>
            <person name="Giraud T."/>
            <person name="Brygoo Y."/>
        </authorList>
    </citation>
    <scope>NUCLEOTIDE SEQUENCE [LARGE SCALE GENOMIC DNA]</scope>
    <source>
        <strain evidence="2">FM164</strain>
    </source>
</reference>
<keyword evidence="2" id="KW-0808">Transferase</keyword>
<keyword evidence="3" id="KW-1185">Reference proteome</keyword>
<dbReference type="InterPro" id="IPR011009">
    <property type="entry name" value="Kinase-like_dom_sf"/>
</dbReference>
<dbReference type="Proteomes" id="UP000030686">
    <property type="component" value="Unassembled WGS sequence"/>
</dbReference>
<dbReference type="PANTHER" id="PTHR21310">
    <property type="entry name" value="AMINOGLYCOSIDE PHOSPHOTRANSFERASE-RELATED-RELATED"/>
    <property type="match status" value="1"/>
</dbReference>
<protein>
    <submittedName>
        <fullName evidence="2">Protein kinase-like domain</fullName>
    </submittedName>
</protein>
<dbReference type="OMA" id="NYHARIR"/>
<dbReference type="Pfam" id="PF01636">
    <property type="entry name" value="APH"/>
    <property type="match status" value="1"/>
</dbReference>
<dbReference type="SUPFAM" id="SSF56112">
    <property type="entry name" value="Protein kinase-like (PK-like)"/>
    <property type="match status" value="1"/>
</dbReference>
<dbReference type="GO" id="GO:0016301">
    <property type="term" value="F:kinase activity"/>
    <property type="evidence" value="ECO:0007669"/>
    <property type="project" value="UniProtKB-KW"/>
</dbReference>
<feature type="domain" description="Aminoglycoside phosphotransferase" evidence="1">
    <location>
        <begin position="142"/>
        <end position="338"/>
    </location>
</feature>
<sequence>MPETFRFWTFCVSECSAAAAIDVGLCERCKQHFCAIHAILATHCCKKYPLDEDEWAAAQTEEVTALRHMMNDEILRRRASERNGGLNCEFDPSDPLGQKRMCGMHIHLRIIFSNGTAWLARILRHNYTSFSDDFSNLCLKSECATLKWLEDINVPSPKLYDFGLRNEPEIKVGVAYMLIEELPGTPLLLPSPSEEQLRKLYKSYADILCTIYKYPIDQIGALSLQPDGTICIGPIVGDRSGTFSQIGPFSNAREYYTTWAEKYLEMICDHQLFTPYSVNAYLIFKYLKELAQQGQWNAFESSIDNGPFFLKHMDDKSDHILVDKDYNVTGFIDWTFARAVPMQGWASPGDRILAEAIQTRDKYLARFVSGPDLVRRFSFALGMGMCMSWDEAVDLFRGLISTAEGIGSEFDWDVWRQNRIAQWAGDGRLQALLLELGEI</sequence>
<dbReference type="EMBL" id="HG792021">
    <property type="protein sequence ID" value="CDM37849.1"/>
    <property type="molecule type" value="Genomic_DNA"/>
</dbReference>
<dbReference type="STRING" id="1365484.W6QUQ5"/>
<dbReference type="PANTHER" id="PTHR21310:SF15">
    <property type="entry name" value="AMINOGLYCOSIDE PHOSPHOTRANSFERASE DOMAIN-CONTAINING PROTEIN"/>
    <property type="match status" value="1"/>
</dbReference>
<dbReference type="InterPro" id="IPR051678">
    <property type="entry name" value="AGP_Transferase"/>
</dbReference>
<dbReference type="SUPFAM" id="SSF118310">
    <property type="entry name" value="AN1-like Zinc finger"/>
    <property type="match status" value="1"/>
</dbReference>
<keyword evidence="2" id="KW-0418">Kinase</keyword>
<organism evidence="2 3">
    <name type="scientific">Penicillium roqueforti (strain FM164)</name>
    <dbReference type="NCBI Taxonomy" id="1365484"/>
    <lineage>
        <taxon>Eukaryota</taxon>
        <taxon>Fungi</taxon>
        <taxon>Dikarya</taxon>
        <taxon>Ascomycota</taxon>
        <taxon>Pezizomycotina</taxon>
        <taxon>Eurotiomycetes</taxon>
        <taxon>Eurotiomycetidae</taxon>
        <taxon>Eurotiales</taxon>
        <taxon>Aspergillaceae</taxon>
        <taxon>Penicillium</taxon>
    </lineage>
</organism>
<dbReference type="OrthoDB" id="5327538at2759"/>
<name>W6QUQ5_PENRF</name>
<accession>W6QUQ5</accession>
<dbReference type="InterPro" id="IPR035896">
    <property type="entry name" value="AN1-like_Znf"/>
</dbReference>